<dbReference type="SUPFAM" id="SSF52402">
    <property type="entry name" value="Adenine nucleotide alpha hydrolases-like"/>
    <property type="match status" value="2"/>
</dbReference>
<dbReference type="EMBL" id="LAZR01000151">
    <property type="protein sequence ID" value="KKN86127.1"/>
    <property type="molecule type" value="Genomic_DNA"/>
</dbReference>
<accession>A0A0F9UFH3</accession>
<dbReference type="AlphaFoldDB" id="A0A0F9UFH3"/>
<dbReference type="CDD" id="cd00293">
    <property type="entry name" value="USP-like"/>
    <property type="match status" value="2"/>
</dbReference>
<dbReference type="InterPro" id="IPR006016">
    <property type="entry name" value="UspA"/>
</dbReference>
<dbReference type="PRINTS" id="PR01438">
    <property type="entry name" value="UNVRSLSTRESS"/>
</dbReference>
<protein>
    <recommendedName>
        <fullName evidence="2">UspA domain-containing protein</fullName>
    </recommendedName>
</protein>
<proteinExistence type="inferred from homology"/>
<evidence type="ECO:0000256" key="1">
    <source>
        <dbReference type="ARBA" id="ARBA00008791"/>
    </source>
</evidence>
<organism evidence="3">
    <name type="scientific">marine sediment metagenome</name>
    <dbReference type="NCBI Taxonomy" id="412755"/>
    <lineage>
        <taxon>unclassified sequences</taxon>
        <taxon>metagenomes</taxon>
        <taxon>ecological metagenomes</taxon>
    </lineage>
</organism>
<dbReference type="Gene3D" id="3.40.50.12370">
    <property type="match status" value="1"/>
</dbReference>
<reference evidence="3" key="1">
    <citation type="journal article" date="2015" name="Nature">
        <title>Complex archaea that bridge the gap between prokaryotes and eukaryotes.</title>
        <authorList>
            <person name="Spang A."/>
            <person name="Saw J.H."/>
            <person name="Jorgensen S.L."/>
            <person name="Zaremba-Niedzwiedzka K."/>
            <person name="Martijn J."/>
            <person name="Lind A.E."/>
            <person name="van Eijk R."/>
            <person name="Schleper C."/>
            <person name="Guy L."/>
            <person name="Ettema T.J."/>
        </authorList>
    </citation>
    <scope>NUCLEOTIDE SEQUENCE</scope>
</reference>
<dbReference type="PANTHER" id="PTHR46268:SF6">
    <property type="entry name" value="UNIVERSAL STRESS PROTEIN UP12"/>
    <property type="match status" value="1"/>
</dbReference>
<name>A0A0F9UFH3_9ZZZZ</name>
<evidence type="ECO:0000259" key="2">
    <source>
        <dbReference type="Pfam" id="PF00582"/>
    </source>
</evidence>
<gene>
    <name evidence="3" type="ORF">LCGC14_0271640</name>
</gene>
<dbReference type="PANTHER" id="PTHR46268">
    <property type="entry name" value="STRESS RESPONSE PROTEIN NHAX"/>
    <property type="match status" value="1"/>
</dbReference>
<evidence type="ECO:0000313" key="3">
    <source>
        <dbReference type="EMBL" id="KKN86127.1"/>
    </source>
</evidence>
<dbReference type="Pfam" id="PF00582">
    <property type="entry name" value="Usp"/>
    <property type="match status" value="2"/>
</dbReference>
<feature type="domain" description="UspA" evidence="2">
    <location>
        <begin position="171"/>
        <end position="316"/>
    </location>
</feature>
<feature type="domain" description="UspA" evidence="2">
    <location>
        <begin position="26"/>
        <end position="159"/>
    </location>
</feature>
<dbReference type="InterPro" id="IPR006015">
    <property type="entry name" value="Universal_stress_UspA"/>
</dbReference>
<sequence>MSEVERPAAATCEPALPYPQACEPVFRHVLACLDMSPFSHAVLAHASAVASMMNARLTVLHVLEPSGSGTVPTDPVEWTLRHRDVEAALRDRMSRFDGIDAEIVLIDGPAAECICAWVRDHGVDLTVLGVSGNSNWPFPGLGGTARRVAEAIEGSVLLAPSVEAGEDAIRYRRVMTPLDGSPRAESSLPIAVGLAAAHDAEILLVHAAPNVDLTEIGPLEAEARALRDQLRRRNERVAEQYITKVRARLPLAESCSRTRLIASGDARHALAVAAVEDQADIIVLSSTGASGHPDISVGSVAEYLINHADIPILLVRGHEWMRRRASQCGGDAQPARLPSRALM</sequence>
<comment type="similarity">
    <text evidence="1">Belongs to the universal stress protein A family.</text>
</comment>
<dbReference type="Gene3D" id="3.40.50.620">
    <property type="entry name" value="HUPs"/>
    <property type="match status" value="1"/>
</dbReference>
<dbReference type="InterPro" id="IPR014729">
    <property type="entry name" value="Rossmann-like_a/b/a_fold"/>
</dbReference>
<comment type="caution">
    <text evidence="3">The sequence shown here is derived from an EMBL/GenBank/DDBJ whole genome shotgun (WGS) entry which is preliminary data.</text>
</comment>